<proteinExistence type="predicted"/>
<evidence type="ECO:0000256" key="1">
    <source>
        <dbReference type="ARBA" id="ARBA00023002"/>
    </source>
</evidence>
<evidence type="ECO:0000313" key="3">
    <source>
        <dbReference type="Proteomes" id="UP000015104"/>
    </source>
</evidence>
<gene>
    <name evidence="2" type="primary">107370877</name>
</gene>
<dbReference type="InterPro" id="IPR002347">
    <property type="entry name" value="SDR_fam"/>
</dbReference>
<dbReference type="PANTHER" id="PTHR43157">
    <property type="entry name" value="PHOSPHATIDYLINOSITOL-GLYCAN BIOSYNTHESIS CLASS F PROTEIN-RELATED"/>
    <property type="match status" value="1"/>
</dbReference>
<dbReference type="PANTHER" id="PTHR43157:SF31">
    <property type="entry name" value="PHOSPHATIDYLINOSITOL-GLYCAN BIOSYNTHESIS CLASS F PROTEIN"/>
    <property type="match status" value="1"/>
</dbReference>
<dbReference type="PRINTS" id="PR00081">
    <property type="entry name" value="GDHRDH"/>
</dbReference>
<dbReference type="STRING" id="32264.T1JVA3"/>
<dbReference type="OMA" id="KTEYNDW"/>
<dbReference type="Pfam" id="PF00106">
    <property type="entry name" value="adh_short"/>
    <property type="match status" value="1"/>
</dbReference>
<dbReference type="Proteomes" id="UP000015104">
    <property type="component" value="Unassembled WGS sequence"/>
</dbReference>
<reference evidence="2" key="2">
    <citation type="submission" date="2015-06" db="UniProtKB">
        <authorList>
            <consortium name="EnsemblMetazoa"/>
        </authorList>
    </citation>
    <scope>IDENTIFICATION</scope>
</reference>
<evidence type="ECO:0000313" key="2">
    <source>
        <dbReference type="EnsemblMetazoa" id="tetur02g03880.1"/>
    </source>
</evidence>
<dbReference type="KEGG" id="tut:107370877"/>
<dbReference type="InterPro" id="IPR036291">
    <property type="entry name" value="NAD(P)-bd_dom_sf"/>
</dbReference>
<dbReference type="SUPFAM" id="SSF51735">
    <property type="entry name" value="NAD(P)-binding Rossmann-fold domains"/>
    <property type="match status" value="1"/>
</dbReference>
<dbReference type="EMBL" id="CAEY01000792">
    <property type="status" value="NOT_ANNOTATED_CDS"/>
    <property type="molecule type" value="Genomic_DNA"/>
</dbReference>
<dbReference type="OrthoDB" id="6411518at2759"/>
<sequence>MNLGMKVASSVLLTGGTYAAIYFGHQMLVPNYEGKEVLTGKTVLVTGATSGVGKAVALNLAAKDAKVILGCRDQEKCIWVRREVAEKTKNEQVFCSMLDLASLQSIKEFVHRMKSKDISFDVVVNNAGVMRCPKTYTKEGFEMHLGVNHLGHFFLTYLLLDDLKSRSARIINVTDQVYKKGQINLEDLNSEQNYDAVKAYNQSKLANVLFTQELASRLQGSGAHVFAADPGICNTDIMRHMGVHKSLMGKIFVKPFLKLFGRSPDKGAQVIVHCALSPDLSDDHANGKLYRDNKEVEIVPHAKDDILAKKLWLISERWTVNRDKPSDSSLRQTATSVSPNS</sequence>
<dbReference type="AlphaFoldDB" id="T1JVA3"/>
<name>T1JVA3_TETUR</name>
<keyword evidence="1" id="KW-0560">Oxidoreductase</keyword>
<dbReference type="GO" id="GO:0016491">
    <property type="term" value="F:oxidoreductase activity"/>
    <property type="evidence" value="ECO:0007669"/>
    <property type="project" value="UniProtKB-KW"/>
</dbReference>
<dbReference type="eggNOG" id="KOG1208">
    <property type="taxonomic scope" value="Eukaryota"/>
</dbReference>
<dbReference type="Gene3D" id="3.40.50.720">
    <property type="entry name" value="NAD(P)-binding Rossmann-like Domain"/>
    <property type="match status" value="1"/>
</dbReference>
<accession>T1JVA3</accession>
<dbReference type="EnsemblMetazoa" id="tetur02g03880.1">
    <property type="protein sequence ID" value="tetur02g03880.1"/>
    <property type="gene ID" value="tetur02g03880"/>
</dbReference>
<reference evidence="3" key="1">
    <citation type="submission" date="2011-08" db="EMBL/GenBank/DDBJ databases">
        <authorList>
            <person name="Rombauts S."/>
        </authorList>
    </citation>
    <scope>NUCLEOTIDE SEQUENCE</scope>
    <source>
        <strain evidence="3">London</strain>
    </source>
</reference>
<dbReference type="HOGENOM" id="CLU_010194_44_5_1"/>
<evidence type="ECO:0008006" key="4">
    <source>
        <dbReference type="Google" id="ProtNLM"/>
    </source>
</evidence>
<protein>
    <recommendedName>
        <fullName evidence="4">Retinol dehydrogenase 13</fullName>
    </recommendedName>
</protein>
<organism evidence="2 3">
    <name type="scientific">Tetranychus urticae</name>
    <name type="common">Two-spotted spider mite</name>
    <dbReference type="NCBI Taxonomy" id="32264"/>
    <lineage>
        <taxon>Eukaryota</taxon>
        <taxon>Metazoa</taxon>
        <taxon>Ecdysozoa</taxon>
        <taxon>Arthropoda</taxon>
        <taxon>Chelicerata</taxon>
        <taxon>Arachnida</taxon>
        <taxon>Acari</taxon>
        <taxon>Acariformes</taxon>
        <taxon>Trombidiformes</taxon>
        <taxon>Prostigmata</taxon>
        <taxon>Eleutherengona</taxon>
        <taxon>Raphignathae</taxon>
        <taxon>Tetranychoidea</taxon>
        <taxon>Tetranychidae</taxon>
        <taxon>Tetranychus</taxon>
    </lineage>
</organism>
<keyword evidence="3" id="KW-1185">Reference proteome</keyword>